<feature type="transmembrane region" description="Helical" evidence="5">
    <location>
        <begin position="48"/>
        <end position="66"/>
    </location>
</feature>
<accession>A0ABN7SGP0</accession>
<dbReference type="EMBL" id="OU015569">
    <property type="protein sequence ID" value="CAG5097296.1"/>
    <property type="molecule type" value="Genomic_DNA"/>
</dbReference>
<evidence type="ECO:0000313" key="6">
    <source>
        <dbReference type="EMBL" id="CAG5097296.1"/>
    </source>
</evidence>
<reference evidence="6 7" key="1">
    <citation type="submission" date="2021-04" db="EMBL/GenBank/DDBJ databases">
        <authorList>
            <person name="Bliznina A."/>
        </authorList>
    </citation>
    <scope>NUCLEOTIDE SEQUENCE [LARGE SCALE GENOMIC DNA]</scope>
</reference>
<evidence type="ECO:0000256" key="4">
    <source>
        <dbReference type="ARBA" id="ARBA00023136"/>
    </source>
</evidence>
<evidence type="ECO:0000256" key="5">
    <source>
        <dbReference type="SAM" id="Phobius"/>
    </source>
</evidence>
<comment type="subcellular location">
    <subcellularLocation>
        <location evidence="1">Membrane</location>
        <topology evidence="1">Multi-pass membrane protein</topology>
    </subcellularLocation>
</comment>
<dbReference type="Proteomes" id="UP001158576">
    <property type="component" value="Chromosome XSR"/>
</dbReference>
<name>A0ABN7SGP0_OIKDI</name>
<dbReference type="InterPro" id="IPR050598">
    <property type="entry name" value="AminoAcid_Transporter"/>
</dbReference>
<organism evidence="6 7">
    <name type="scientific">Oikopleura dioica</name>
    <name type="common">Tunicate</name>
    <dbReference type="NCBI Taxonomy" id="34765"/>
    <lineage>
        <taxon>Eukaryota</taxon>
        <taxon>Metazoa</taxon>
        <taxon>Chordata</taxon>
        <taxon>Tunicata</taxon>
        <taxon>Appendicularia</taxon>
        <taxon>Copelata</taxon>
        <taxon>Oikopleuridae</taxon>
        <taxon>Oikopleura</taxon>
    </lineage>
</organism>
<keyword evidence="4 5" id="KW-0472">Membrane</keyword>
<dbReference type="Pfam" id="PF13520">
    <property type="entry name" value="AA_permease_2"/>
    <property type="match status" value="1"/>
</dbReference>
<evidence type="ECO:0000256" key="2">
    <source>
        <dbReference type="ARBA" id="ARBA00022692"/>
    </source>
</evidence>
<sequence length="134" mass="14100">MGLRRSIGFISGSGLTIGAMVGSGIFMSPGEVLGAAELGLMYPESGGAYVYINEALGDLFAFLYAWSSILIVRPASAAIGAVSFADYMCEVFYEPGCAPSLLKKLIGMSLILFLGMVNAKSLKLSSLVSRDQQL</sequence>
<protein>
    <submittedName>
        <fullName evidence="6">Oidioi.mRNA.OKI2018_I69.XSR.g15012.t1.cds</fullName>
    </submittedName>
</protein>
<feature type="transmembrane region" description="Helical" evidence="5">
    <location>
        <begin position="7"/>
        <end position="28"/>
    </location>
</feature>
<dbReference type="PANTHER" id="PTHR11785:SF348">
    <property type="entry name" value="ASC-TYPE AMINO ACID TRANSPORTER 2"/>
    <property type="match status" value="1"/>
</dbReference>
<dbReference type="PANTHER" id="PTHR11785">
    <property type="entry name" value="AMINO ACID TRANSPORTER"/>
    <property type="match status" value="1"/>
</dbReference>
<dbReference type="Gene3D" id="1.20.1740.10">
    <property type="entry name" value="Amino acid/polyamine transporter I"/>
    <property type="match status" value="1"/>
</dbReference>
<evidence type="ECO:0000256" key="1">
    <source>
        <dbReference type="ARBA" id="ARBA00004141"/>
    </source>
</evidence>
<evidence type="ECO:0000313" key="7">
    <source>
        <dbReference type="Proteomes" id="UP001158576"/>
    </source>
</evidence>
<gene>
    <name evidence="6" type="ORF">OKIOD_LOCUS6570</name>
</gene>
<evidence type="ECO:0000256" key="3">
    <source>
        <dbReference type="ARBA" id="ARBA00022989"/>
    </source>
</evidence>
<proteinExistence type="predicted"/>
<keyword evidence="7" id="KW-1185">Reference proteome</keyword>
<keyword evidence="3 5" id="KW-1133">Transmembrane helix</keyword>
<dbReference type="InterPro" id="IPR002293">
    <property type="entry name" value="AA/rel_permease1"/>
</dbReference>
<keyword evidence="2 5" id="KW-0812">Transmembrane</keyword>